<keyword evidence="8" id="KW-1185">Reference proteome</keyword>
<dbReference type="PANTHER" id="PTHR44051:SF9">
    <property type="entry name" value="GLUTATHIONE S-TRANSFERASE 1"/>
    <property type="match status" value="1"/>
</dbReference>
<dbReference type="InterPro" id="IPR036282">
    <property type="entry name" value="Glutathione-S-Trfase_C_sf"/>
</dbReference>
<evidence type="ECO:0000313" key="8">
    <source>
        <dbReference type="Proteomes" id="UP000007431"/>
    </source>
</evidence>
<dbReference type="RefSeq" id="XP_003032764.1">
    <property type="nucleotide sequence ID" value="XM_003032718.1"/>
</dbReference>
<dbReference type="Pfam" id="PF00043">
    <property type="entry name" value="GST_C"/>
    <property type="match status" value="1"/>
</dbReference>
<protein>
    <recommendedName>
        <fullName evidence="2">glutathione transferase</fullName>
        <ecNumber evidence="2">2.5.1.18</ecNumber>
    </recommendedName>
</protein>
<evidence type="ECO:0000256" key="3">
    <source>
        <dbReference type="ARBA" id="ARBA00022679"/>
    </source>
</evidence>
<dbReference type="CDD" id="cd03046">
    <property type="entry name" value="GST_N_GTT1_like"/>
    <property type="match status" value="1"/>
</dbReference>
<organism evidence="8">
    <name type="scientific">Schizophyllum commune (strain H4-8 / FGSC 9210)</name>
    <name type="common">Split gill fungus</name>
    <dbReference type="NCBI Taxonomy" id="578458"/>
    <lineage>
        <taxon>Eukaryota</taxon>
        <taxon>Fungi</taxon>
        <taxon>Dikarya</taxon>
        <taxon>Basidiomycota</taxon>
        <taxon>Agaricomycotina</taxon>
        <taxon>Agaricomycetes</taxon>
        <taxon>Agaricomycetidae</taxon>
        <taxon>Agaricales</taxon>
        <taxon>Schizophyllaceae</taxon>
        <taxon>Schizophyllum</taxon>
    </lineage>
</organism>
<evidence type="ECO:0000259" key="6">
    <source>
        <dbReference type="PROSITE" id="PS50404"/>
    </source>
</evidence>
<reference evidence="7 8" key="1">
    <citation type="journal article" date="2010" name="Nat. Biotechnol.">
        <title>Genome sequence of the model mushroom Schizophyllum commune.</title>
        <authorList>
            <person name="Ohm R.A."/>
            <person name="de Jong J.F."/>
            <person name="Lugones L.G."/>
            <person name="Aerts A."/>
            <person name="Kothe E."/>
            <person name="Stajich J.E."/>
            <person name="de Vries R.P."/>
            <person name="Record E."/>
            <person name="Levasseur A."/>
            <person name="Baker S.E."/>
            <person name="Bartholomew K.A."/>
            <person name="Coutinho P.M."/>
            <person name="Erdmann S."/>
            <person name="Fowler T.J."/>
            <person name="Gathman A.C."/>
            <person name="Lombard V."/>
            <person name="Henrissat B."/>
            <person name="Knabe N."/>
            <person name="Kuees U."/>
            <person name="Lilly W.W."/>
            <person name="Lindquist E."/>
            <person name="Lucas S."/>
            <person name="Magnuson J.K."/>
            <person name="Piumi F."/>
            <person name="Raudaskoski M."/>
            <person name="Salamov A."/>
            <person name="Schmutz J."/>
            <person name="Schwarze F.W.M.R."/>
            <person name="vanKuyk P.A."/>
            <person name="Horton J.S."/>
            <person name="Grigoriev I.V."/>
            <person name="Woesten H.A.B."/>
        </authorList>
    </citation>
    <scope>NUCLEOTIDE SEQUENCE [LARGE SCALE GENOMIC DNA]</scope>
    <source>
        <strain evidence="8">H4-8 / FGSC 9210</strain>
    </source>
</reference>
<evidence type="ECO:0000256" key="2">
    <source>
        <dbReference type="ARBA" id="ARBA00012452"/>
    </source>
</evidence>
<keyword evidence="3" id="KW-0808">Transferase</keyword>
<dbReference type="PROSITE" id="PS50404">
    <property type="entry name" value="GST_NTER"/>
    <property type="match status" value="1"/>
</dbReference>
<evidence type="ECO:0000256" key="5">
    <source>
        <dbReference type="RuleBase" id="RU003494"/>
    </source>
</evidence>
<dbReference type="PANTHER" id="PTHR44051">
    <property type="entry name" value="GLUTATHIONE S-TRANSFERASE-RELATED"/>
    <property type="match status" value="1"/>
</dbReference>
<gene>
    <name evidence="7" type="ORF">SCHCODRAFT_15369</name>
</gene>
<dbReference type="EC" id="2.5.1.18" evidence="2"/>
<evidence type="ECO:0000256" key="4">
    <source>
        <dbReference type="ARBA" id="ARBA00047960"/>
    </source>
</evidence>
<comment type="similarity">
    <text evidence="1 5">Belongs to the GST superfamily.</text>
</comment>
<dbReference type="eggNOG" id="KOG0867">
    <property type="taxonomic scope" value="Eukaryota"/>
</dbReference>
<dbReference type="OMA" id="DVQMSFP"/>
<dbReference type="InterPro" id="IPR004046">
    <property type="entry name" value="GST_C"/>
</dbReference>
<dbReference type="SUPFAM" id="SSF47616">
    <property type="entry name" value="GST C-terminal domain-like"/>
    <property type="match status" value="1"/>
</dbReference>
<proteinExistence type="inferred from homology"/>
<dbReference type="Pfam" id="PF02798">
    <property type="entry name" value="GST_N"/>
    <property type="match status" value="1"/>
</dbReference>
<dbReference type="STRING" id="578458.D8Q124"/>
<feature type="domain" description="GST N-terminal" evidence="6">
    <location>
        <begin position="1"/>
        <end position="81"/>
    </location>
</feature>
<dbReference type="VEuPathDB" id="FungiDB:SCHCODRAFT_02618872"/>
<dbReference type="SUPFAM" id="SSF52833">
    <property type="entry name" value="Thioredoxin-like"/>
    <property type="match status" value="1"/>
</dbReference>
<dbReference type="HOGENOM" id="CLU_011226_15_5_1"/>
<dbReference type="AlphaFoldDB" id="D8Q124"/>
<dbReference type="GO" id="GO:0004602">
    <property type="term" value="F:glutathione peroxidase activity"/>
    <property type="evidence" value="ECO:0007669"/>
    <property type="project" value="UniProtKB-ARBA"/>
</dbReference>
<sequence>MVLTLHHLNASRSQRILWLLEELEVPYEIKKYEREATKQAPKALKEVHPIGKSPIITDGDITLPESGAIVEYIIKKYGEGKVHTPTEGKALADELYYKHSAEGSLMPPVVNQYIGTLVPAQTPFFIRPVVNMLFDKLNEMIYKPAIQAQVAIIDEHLGKNEWFAGGDAPTAADYMMIFPLEGLPRFGQSTPNIDAYVARVQKRPAYRRAIERGGPYPYDYQSEENKQKAAAL</sequence>
<dbReference type="InterPro" id="IPR036249">
    <property type="entry name" value="Thioredoxin-like_sf"/>
</dbReference>
<dbReference type="GeneID" id="9590813"/>
<accession>D8Q124</accession>
<evidence type="ECO:0000313" key="7">
    <source>
        <dbReference type="EMBL" id="EFI97861.1"/>
    </source>
</evidence>
<evidence type="ECO:0000256" key="1">
    <source>
        <dbReference type="ARBA" id="ARBA00007409"/>
    </source>
</evidence>
<dbReference type="FunCoup" id="D8Q124">
    <property type="interactions" value="313"/>
</dbReference>
<dbReference type="FunFam" id="3.40.30.10:FF:000156">
    <property type="entry name" value="Glutathione S-transferase 1"/>
    <property type="match status" value="1"/>
</dbReference>
<dbReference type="InterPro" id="IPR040079">
    <property type="entry name" value="Glutathione_S-Trfase"/>
</dbReference>
<comment type="catalytic activity">
    <reaction evidence="4">
        <text>RX + glutathione = an S-substituted glutathione + a halide anion + H(+)</text>
        <dbReference type="Rhea" id="RHEA:16437"/>
        <dbReference type="ChEBI" id="CHEBI:15378"/>
        <dbReference type="ChEBI" id="CHEBI:16042"/>
        <dbReference type="ChEBI" id="CHEBI:17792"/>
        <dbReference type="ChEBI" id="CHEBI:57925"/>
        <dbReference type="ChEBI" id="CHEBI:90779"/>
        <dbReference type="EC" id="2.5.1.18"/>
    </reaction>
</comment>
<dbReference type="SFLD" id="SFLDG01150">
    <property type="entry name" value="Main.1:_Beta-like"/>
    <property type="match status" value="1"/>
</dbReference>
<dbReference type="SFLD" id="SFLDG00358">
    <property type="entry name" value="Main_(cytGST)"/>
    <property type="match status" value="1"/>
</dbReference>
<dbReference type="SFLD" id="SFLDS00019">
    <property type="entry name" value="Glutathione_Transferase_(cytos"/>
    <property type="match status" value="1"/>
</dbReference>
<dbReference type="GO" id="GO:0004364">
    <property type="term" value="F:glutathione transferase activity"/>
    <property type="evidence" value="ECO:0007669"/>
    <property type="project" value="UniProtKB-EC"/>
</dbReference>
<dbReference type="OrthoDB" id="2098326at2759"/>
<dbReference type="EMBL" id="GL377305">
    <property type="protein sequence ID" value="EFI97861.1"/>
    <property type="molecule type" value="Genomic_DNA"/>
</dbReference>
<dbReference type="KEGG" id="scm:SCHCO_02618872"/>
<dbReference type="InParanoid" id="D8Q124"/>
<dbReference type="Gene3D" id="1.20.1050.10">
    <property type="match status" value="1"/>
</dbReference>
<dbReference type="Proteomes" id="UP000007431">
    <property type="component" value="Unassembled WGS sequence"/>
</dbReference>
<dbReference type="Gene3D" id="3.40.30.10">
    <property type="entry name" value="Glutaredoxin"/>
    <property type="match status" value="1"/>
</dbReference>
<name>D8Q124_SCHCM</name>
<dbReference type="GO" id="GO:0005737">
    <property type="term" value="C:cytoplasm"/>
    <property type="evidence" value="ECO:0007669"/>
    <property type="project" value="UniProtKB-ARBA"/>
</dbReference>
<dbReference type="InterPro" id="IPR004045">
    <property type="entry name" value="Glutathione_S-Trfase_N"/>
</dbReference>